<dbReference type="AlphaFoldDB" id="A0A0E9XI22"/>
<reference evidence="1" key="2">
    <citation type="journal article" date="2015" name="Fish Shellfish Immunol.">
        <title>Early steps in the European eel (Anguilla anguilla)-Vibrio vulnificus interaction in the gills: Role of the RtxA13 toxin.</title>
        <authorList>
            <person name="Callol A."/>
            <person name="Pajuelo D."/>
            <person name="Ebbesson L."/>
            <person name="Teles M."/>
            <person name="MacKenzie S."/>
            <person name="Amaro C."/>
        </authorList>
    </citation>
    <scope>NUCLEOTIDE SEQUENCE</scope>
</reference>
<protein>
    <submittedName>
        <fullName evidence="1">Uncharacterized protein</fullName>
    </submittedName>
</protein>
<organism evidence="1">
    <name type="scientific">Anguilla anguilla</name>
    <name type="common">European freshwater eel</name>
    <name type="synonym">Muraena anguilla</name>
    <dbReference type="NCBI Taxonomy" id="7936"/>
    <lineage>
        <taxon>Eukaryota</taxon>
        <taxon>Metazoa</taxon>
        <taxon>Chordata</taxon>
        <taxon>Craniata</taxon>
        <taxon>Vertebrata</taxon>
        <taxon>Euteleostomi</taxon>
        <taxon>Actinopterygii</taxon>
        <taxon>Neopterygii</taxon>
        <taxon>Teleostei</taxon>
        <taxon>Anguilliformes</taxon>
        <taxon>Anguillidae</taxon>
        <taxon>Anguilla</taxon>
    </lineage>
</organism>
<sequence>MYNSIIQISIMYCHQFHSTIQIHSFDIVWLFLFRNSCHLTLLLTLGHLGKWAWSE</sequence>
<reference evidence="1" key="1">
    <citation type="submission" date="2014-11" db="EMBL/GenBank/DDBJ databases">
        <authorList>
            <person name="Amaro Gonzalez C."/>
        </authorList>
    </citation>
    <scope>NUCLEOTIDE SEQUENCE</scope>
</reference>
<evidence type="ECO:0000313" key="1">
    <source>
        <dbReference type="EMBL" id="JAI02300.1"/>
    </source>
</evidence>
<proteinExistence type="predicted"/>
<name>A0A0E9XI22_ANGAN</name>
<dbReference type="EMBL" id="GBXM01006278">
    <property type="protein sequence ID" value="JAI02300.1"/>
    <property type="molecule type" value="Transcribed_RNA"/>
</dbReference>
<accession>A0A0E9XI22</accession>